<dbReference type="EMBL" id="JAGPXB010000029">
    <property type="protein sequence ID" value="MBQ0910044.1"/>
    <property type="molecule type" value="Genomic_DNA"/>
</dbReference>
<feature type="transmembrane region" description="Helical" evidence="1">
    <location>
        <begin position="6"/>
        <end position="26"/>
    </location>
</feature>
<comment type="caution">
    <text evidence="2">The sequence shown here is derived from an EMBL/GenBank/DDBJ whole genome shotgun (WGS) entry which is preliminary data.</text>
</comment>
<gene>
    <name evidence="2" type="ORF">KBJ98_15130</name>
</gene>
<organism evidence="2 3">
    <name type="scientific">Flavobacterium erciyesense</name>
    <dbReference type="NCBI Taxonomy" id="2825842"/>
    <lineage>
        <taxon>Bacteria</taxon>
        <taxon>Pseudomonadati</taxon>
        <taxon>Bacteroidota</taxon>
        <taxon>Flavobacteriia</taxon>
        <taxon>Flavobacteriales</taxon>
        <taxon>Flavobacteriaceae</taxon>
        <taxon>Flavobacterium</taxon>
    </lineage>
</organism>
<keyword evidence="1" id="KW-0812">Transmembrane</keyword>
<evidence type="ECO:0000313" key="2">
    <source>
        <dbReference type="EMBL" id="MBQ0910044.1"/>
    </source>
</evidence>
<accession>A0ABS5D7N7</accession>
<reference evidence="2 3" key="1">
    <citation type="submission" date="2021-04" db="EMBL/GenBank/DDBJ databases">
        <title>Description of novel Flavobacterium sp. F-328.</title>
        <authorList>
            <person name="Saticioglu I.B."/>
        </authorList>
    </citation>
    <scope>NUCLEOTIDE SEQUENCE [LARGE SCALE GENOMIC DNA]</scope>
    <source>
        <strain evidence="2 3">F-328</strain>
    </source>
</reference>
<keyword evidence="1" id="KW-1133">Transmembrane helix</keyword>
<sequence length="121" mass="13887">MKKTYIFIICSIVVLVFCGIGLHGNISGEKFDSNKWKTTKLDNEHDMSLRWDMMNSLRNNHKLVGMSKNEIIKLLGKPDSSFSTPKTFRYFLGYAHFGIDTGSLIIEFENETVENYLVTRG</sequence>
<proteinExistence type="predicted"/>
<evidence type="ECO:0008006" key="4">
    <source>
        <dbReference type="Google" id="ProtNLM"/>
    </source>
</evidence>
<keyword evidence="1" id="KW-0472">Membrane</keyword>
<keyword evidence="3" id="KW-1185">Reference proteome</keyword>
<name>A0ABS5D7N7_9FLAO</name>
<evidence type="ECO:0000256" key="1">
    <source>
        <dbReference type="SAM" id="Phobius"/>
    </source>
</evidence>
<dbReference type="RefSeq" id="WP_210791929.1">
    <property type="nucleotide sequence ID" value="NZ_JAGPXB010000029.1"/>
</dbReference>
<protein>
    <recommendedName>
        <fullName evidence="4">Lipoprotein SmpA/OmlA domain-containing protein</fullName>
    </recommendedName>
</protein>
<dbReference type="Proteomes" id="UP000679008">
    <property type="component" value="Unassembled WGS sequence"/>
</dbReference>
<evidence type="ECO:0000313" key="3">
    <source>
        <dbReference type="Proteomes" id="UP000679008"/>
    </source>
</evidence>